<evidence type="ECO:0000256" key="4">
    <source>
        <dbReference type="ARBA" id="ARBA00022839"/>
    </source>
</evidence>
<evidence type="ECO:0000313" key="7">
    <source>
        <dbReference type="EMBL" id="VEI02870.1"/>
    </source>
</evidence>
<keyword evidence="2" id="KW-0540">Nuclease</keyword>
<gene>
    <name evidence="7" type="primary">recJ</name>
    <name evidence="7" type="ORF">NCTC13652_01063</name>
</gene>
<dbReference type="InterPro" id="IPR041122">
    <property type="entry name" value="RecJ_OB"/>
</dbReference>
<dbReference type="AlphaFoldDB" id="A0A448NY31"/>
<dbReference type="PANTHER" id="PTHR30255">
    <property type="entry name" value="SINGLE-STRANDED-DNA-SPECIFIC EXONUCLEASE RECJ"/>
    <property type="match status" value="1"/>
</dbReference>
<dbReference type="EMBL" id="LR134473">
    <property type="protein sequence ID" value="VEI02870.1"/>
    <property type="molecule type" value="Genomic_DNA"/>
</dbReference>
<evidence type="ECO:0000256" key="3">
    <source>
        <dbReference type="ARBA" id="ARBA00022801"/>
    </source>
</evidence>
<dbReference type="InterPro" id="IPR001667">
    <property type="entry name" value="DDH_dom"/>
</dbReference>
<dbReference type="RefSeq" id="WP_051238596.1">
    <property type="nucleotide sequence ID" value="NZ_JAKDOF010000029.1"/>
</dbReference>
<evidence type="ECO:0000256" key="1">
    <source>
        <dbReference type="ARBA" id="ARBA00005915"/>
    </source>
</evidence>
<evidence type="ECO:0000259" key="6">
    <source>
        <dbReference type="Pfam" id="PF17768"/>
    </source>
</evidence>
<feature type="domain" description="RecJ OB" evidence="6">
    <location>
        <begin position="504"/>
        <end position="604"/>
    </location>
</feature>
<evidence type="ECO:0000313" key="8">
    <source>
        <dbReference type="Proteomes" id="UP000277858"/>
    </source>
</evidence>
<dbReference type="Gene3D" id="2.40.50.460">
    <property type="match status" value="1"/>
</dbReference>
<dbReference type="InterPro" id="IPR051673">
    <property type="entry name" value="SSDNA_exonuclease_RecJ"/>
</dbReference>
<reference evidence="7 8" key="1">
    <citation type="submission" date="2018-12" db="EMBL/GenBank/DDBJ databases">
        <authorList>
            <consortium name="Pathogen Informatics"/>
        </authorList>
    </citation>
    <scope>NUCLEOTIDE SEQUENCE [LARGE SCALE GENOMIC DNA]</scope>
    <source>
        <strain evidence="7 8">NCTC13652</strain>
    </source>
</reference>
<sequence>MSSMSQITRGRAPVPDLFDLVCARRGWTPQVLAALDDPSHPDLGDLGTMVEALYRIHESGERIVIIPDFDMDGISSGVLGHAGMAELGFTVELHTPDYRRGHDVGPADMAEIADRWPDTTTVITCDGGVNAGAGVDDAHARGWTVLVTDHHQELLPGSRADVTVDPCRLDETYPLKGICGAHVFYQVLERYALVHDPYRLWSIRLLRLFAGTGTVSDVMPLVGENRQLVRDSVAIAGLLDAPVPTTRNQWGEPQPDPSAIDSGEAVLLQLLAAEDHHPVFVAALEGFALTLKAFRAADKLRGNPDEEFYGWYLAPAFNSPRRIGTPISDCFEIFAPGPTQTRLETATRVLQANQQRMEMVKDFVAELQGSDQPLAPWVYLSHAPGGMLGLLANKLMTASGHPVVVLGAPGPGVMFSGSGRAPAWFNIIDTLAPVPHMMGIGHQQACGVRVEGLDGLAELAALLESTTARILAEAGPTDLTSAPDLRLGPSPDADAGLVDDRPLLSLLERLEALRPFGHGFETPVTEITADPATTRMDLIGSEDQHVRLTTAEGTRLLWWNAADHVGQLRQVLDDPQPTNWLRLQGTLSLNEFRGHRSVQLIVDHMVDEPARVPVTP</sequence>
<keyword evidence="8" id="KW-1185">Reference proteome</keyword>
<organism evidence="7 8">
    <name type="scientific">Acidipropionibacterium jensenii</name>
    <dbReference type="NCBI Taxonomy" id="1749"/>
    <lineage>
        <taxon>Bacteria</taxon>
        <taxon>Bacillati</taxon>
        <taxon>Actinomycetota</taxon>
        <taxon>Actinomycetes</taxon>
        <taxon>Propionibacteriales</taxon>
        <taxon>Propionibacteriaceae</taxon>
        <taxon>Acidipropionibacterium</taxon>
    </lineage>
</organism>
<dbReference type="PANTHER" id="PTHR30255:SF2">
    <property type="entry name" value="SINGLE-STRANDED-DNA-SPECIFIC EXONUCLEASE RECJ"/>
    <property type="match status" value="1"/>
</dbReference>
<keyword evidence="4 7" id="KW-0269">Exonuclease</keyword>
<evidence type="ECO:0000259" key="5">
    <source>
        <dbReference type="Pfam" id="PF01368"/>
    </source>
</evidence>
<accession>A0A448NY31</accession>
<proteinExistence type="inferred from homology"/>
<dbReference type="Gene3D" id="3.90.1640.30">
    <property type="match status" value="1"/>
</dbReference>
<comment type="similarity">
    <text evidence="1">Belongs to the RecJ family.</text>
</comment>
<dbReference type="SUPFAM" id="SSF64182">
    <property type="entry name" value="DHH phosphoesterases"/>
    <property type="match status" value="1"/>
</dbReference>
<name>A0A448NY31_9ACTN</name>
<dbReference type="Pfam" id="PF17768">
    <property type="entry name" value="RecJ_OB"/>
    <property type="match status" value="1"/>
</dbReference>
<feature type="domain" description="DDH" evidence="5">
    <location>
        <begin position="62"/>
        <end position="191"/>
    </location>
</feature>
<dbReference type="STRING" id="1122997.GCA_000425285_02461"/>
<dbReference type="InterPro" id="IPR038763">
    <property type="entry name" value="DHH_sf"/>
</dbReference>
<protein>
    <submittedName>
        <fullName evidence="7">Single-stranded-DNA-specific exonuclease recJ</fullName>
        <ecNumber evidence="7">3.1.-.-</ecNumber>
    </submittedName>
</protein>
<evidence type="ECO:0000256" key="2">
    <source>
        <dbReference type="ARBA" id="ARBA00022722"/>
    </source>
</evidence>
<dbReference type="EC" id="3.1.-.-" evidence="7"/>
<dbReference type="OrthoDB" id="9809852at2"/>
<dbReference type="Proteomes" id="UP000277858">
    <property type="component" value="Chromosome"/>
</dbReference>
<keyword evidence="3 7" id="KW-0378">Hydrolase</keyword>
<dbReference type="Pfam" id="PF01368">
    <property type="entry name" value="DHH"/>
    <property type="match status" value="1"/>
</dbReference>
<dbReference type="GO" id="GO:0004527">
    <property type="term" value="F:exonuclease activity"/>
    <property type="evidence" value="ECO:0007669"/>
    <property type="project" value="UniProtKB-KW"/>
</dbReference>